<comment type="subcellular location">
    <subcellularLocation>
        <location evidence="10">Cytoplasm</location>
    </subcellularLocation>
</comment>
<dbReference type="GO" id="GO:0006779">
    <property type="term" value="P:porphyrin-containing compound biosynthetic process"/>
    <property type="evidence" value="ECO:0007669"/>
    <property type="project" value="InterPro"/>
</dbReference>
<dbReference type="InterPro" id="IPR013785">
    <property type="entry name" value="Aldolase_TIM"/>
</dbReference>
<dbReference type="EMBL" id="DXEV01000073">
    <property type="protein sequence ID" value="HIX56550.1"/>
    <property type="molecule type" value="Genomic_DNA"/>
</dbReference>
<dbReference type="Gene3D" id="3.20.20.70">
    <property type="entry name" value="Aldolase class I"/>
    <property type="match status" value="1"/>
</dbReference>
<keyword evidence="9 10" id="KW-0143">Chaperone</keyword>
<accession>A0A9D1WCI1</accession>
<keyword evidence="8 10" id="KW-0411">Iron-sulfur</keyword>
<dbReference type="InterPro" id="IPR006638">
    <property type="entry name" value="Elp3/MiaA/NifB-like_rSAM"/>
</dbReference>
<evidence type="ECO:0000259" key="11">
    <source>
        <dbReference type="PROSITE" id="PS51918"/>
    </source>
</evidence>
<evidence type="ECO:0000313" key="12">
    <source>
        <dbReference type="EMBL" id="HIX56550.1"/>
    </source>
</evidence>
<evidence type="ECO:0000256" key="5">
    <source>
        <dbReference type="ARBA" id="ARBA00022691"/>
    </source>
</evidence>
<dbReference type="SFLD" id="SFLDS00029">
    <property type="entry name" value="Radical_SAM"/>
    <property type="match status" value="2"/>
</dbReference>
<evidence type="ECO:0000313" key="13">
    <source>
        <dbReference type="Proteomes" id="UP000886829"/>
    </source>
</evidence>
<keyword evidence="10" id="KW-0963">Cytoplasm</keyword>
<reference evidence="12" key="1">
    <citation type="journal article" date="2021" name="PeerJ">
        <title>Extensive microbial diversity within the chicken gut microbiome revealed by metagenomics and culture.</title>
        <authorList>
            <person name="Gilroy R."/>
            <person name="Ravi A."/>
            <person name="Getino M."/>
            <person name="Pursley I."/>
            <person name="Horton D.L."/>
            <person name="Alikhan N.F."/>
            <person name="Baker D."/>
            <person name="Gharbi K."/>
            <person name="Hall N."/>
            <person name="Watson M."/>
            <person name="Adriaenssens E.M."/>
            <person name="Foster-Nyarko E."/>
            <person name="Jarju S."/>
            <person name="Secka A."/>
            <person name="Antonio M."/>
            <person name="Oren A."/>
            <person name="Chaudhuri R.R."/>
            <person name="La Ragione R."/>
            <person name="Hildebrand F."/>
            <person name="Pallen M.J."/>
        </authorList>
    </citation>
    <scope>NUCLEOTIDE SEQUENCE</scope>
    <source>
        <strain evidence="12">USASDec5-558</strain>
    </source>
</reference>
<dbReference type="SFLD" id="SFLDG01065">
    <property type="entry name" value="anaerobic_coproporphyrinogen-I"/>
    <property type="match status" value="2"/>
</dbReference>
<comment type="caution">
    <text evidence="12">The sequence shown here is derived from an EMBL/GenBank/DDBJ whole genome shotgun (WGS) entry which is preliminary data.</text>
</comment>
<dbReference type="GO" id="GO:0051539">
    <property type="term" value="F:4 iron, 4 sulfur cluster binding"/>
    <property type="evidence" value="ECO:0007669"/>
    <property type="project" value="UniProtKB-UniRule"/>
</dbReference>
<dbReference type="InterPro" id="IPR034505">
    <property type="entry name" value="Coproporphyrinogen-III_oxidase"/>
</dbReference>
<keyword evidence="4 10" id="KW-0349">Heme</keyword>
<dbReference type="Proteomes" id="UP000886829">
    <property type="component" value="Unassembled WGS sequence"/>
</dbReference>
<dbReference type="InterPro" id="IPR007197">
    <property type="entry name" value="rSAM"/>
</dbReference>
<evidence type="ECO:0000256" key="4">
    <source>
        <dbReference type="ARBA" id="ARBA00022617"/>
    </source>
</evidence>
<dbReference type="PANTHER" id="PTHR13932">
    <property type="entry name" value="COPROPORPHYRINIGEN III OXIDASE"/>
    <property type="match status" value="1"/>
</dbReference>
<gene>
    <name evidence="12" type="primary">hemW</name>
    <name evidence="12" type="ORF">H9850_03645</name>
</gene>
<dbReference type="GO" id="GO:0005737">
    <property type="term" value="C:cytoplasm"/>
    <property type="evidence" value="ECO:0007669"/>
    <property type="project" value="UniProtKB-SubCell"/>
</dbReference>
<comment type="similarity">
    <text evidence="2">Belongs to the anaerobic coproporphyrinogen-III oxidase family. HemW subfamily.</text>
</comment>
<evidence type="ECO:0000256" key="7">
    <source>
        <dbReference type="ARBA" id="ARBA00023004"/>
    </source>
</evidence>
<comment type="function">
    <text evidence="10">Probably acts as a heme chaperone, transferring heme to an unknown acceptor. Binds one molecule of heme per monomer, possibly covalently. Binds 1 [4Fe-4S] cluster. The cluster is coordinated with 3 cysteines and an exchangeable S-adenosyl-L-methionine.</text>
</comment>
<dbReference type="PANTHER" id="PTHR13932:SF5">
    <property type="entry name" value="RADICAL S-ADENOSYL METHIONINE DOMAIN-CONTAINING PROTEIN 1, MITOCHONDRIAL"/>
    <property type="match status" value="1"/>
</dbReference>
<keyword evidence="10" id="KW-0004">4Fe-4S</keyword>
<dbReference type="GO" id="GO:0004109">
    <property type="term" value="F:coproporphyrinogen oxidase activity"/>
    <property type="evidence" value="ECO:0007669"/>
    <property type="project" value="InterPro"/>
</dbReference>
<dbReference type="SMART" id="SM00729">
    <property type="entry name" value="Elp3"/>
    <property type="match status" value="1"/>
</dbReference>
<dbReference type="GO" id="GO:0046872">
    <property type="term" value="F:metal ion binding"/>
    <property type="evidence" value="ECO:0007669"/>
    <property type="project" value="UniProtKB-UniRule"/>
</dbReference>
<dbReference type="CDD" id="cd01335">
    <property type="entry name" value="Radical_SAM"/>
    <property type="match status" value="1"/>
</dbReference>
<dbReference type="PROSITE" id="PS51918">
    <property type="entry name" value="RADICAL_SAM"/>
    <property type="match status" value="1"/>
</dbReference>
<organism evidence="12 13">
    <name type="scientific">Candidatus Anaerobiospirillum pullistercoris</name>
    <dbReference type="NCBI Taxonomy" id="2838452"/>
    <lineage>
        <taxon>Bacteria</taxon>
        <taxon>Pseudomonadati</taxon>
        <taxon>Pseudomonadota</taxon>
        <taxon>Gammaproteobacteria</taxon>
        <taxon>Aeromonadales</taxon>
        <taxon>Succinivibrionaceae</taxon>
        <taxon>Anaerobiospirillum</taxon>
    </lineage>
</organism>
<dbReference type="SUPFAM" id="SSF102114">
    <property type="entry name" value="Radical SAM enzymes"/>
    <property type="match status" value="1"/>
</dbReference>
<keyword evidence="6 10" id="KW-0479">Metal-binding</keyword>
<dbReference type="SFLD" id="SFLDF00562">
    <property type="entry name" value="HemN-like__clustered_with_heat"/>
    <property type="match status" value="1"/>
</dbReference>
<dbReference type="InterPro" id="IPR004559">
    <property type="entry name" value="HemW-like"/>
</dbReference>
<dbReference type="AlphaFoldDB" id="A0A9D1WCI1"/>
<dbReference type="SFLD" id="SFLDF00288">
    <property type="entry name" value="HemN-like__clustered_with_nucl"/>
    <property type="match status" value="1"/>
</dbReference>
<protein>
    <recommendedName>
        <fullName evidence="3 10">Heme chaperone HemW</fullName>
    </recommendedName>
</protein>
<evidence type="ECO:0000256" key="6">
    <source>
        <dbReference type="ARBA" id="ARBA00022723"/>
    </source>
</evidence>
<evidence type="ECO:0000256" key="10">
    <source>
        <dbReference type="RuleBase" id="RU364116"/>
    </source>
</evidence>
<reference evidence="12" key="2">
    <citation type="submission" date="2021-04" db="EMBL/GenBank/DDBJ databases">
        <authorList>
            <person name="Gilroy R."/>
        </authorList>
    </citation>
    <scope>NUCLEOTIDE SEQUENCE</scope>
    <source>
        <strain evidence="12">USASDec5-558</strain>
    </source>
</reference>
<evidence type="ECO:0000256" key="3">
    <source>
        <dbReference type="ARBA" id="ARBA00017228"/>
    </source>
</evidence>
<evidence type="ECO:0000256" key="1">
    <source>
        <dbReference type="ARBA" id="ARBA00001966"/>
    </source>
</evidence>
<evidence type="ECO:0000256" key="2">
    <source>
        <dbReference type="ARBA" id="ARBA00006100"/>
    </source>
</evidence>
<name>A0A9D1WCI1_9GAMM</name>
<dbReference type="NCBIfam" id="TIGR00539">
    <property type="entry name" value="hemN_rel"/>
    <property type="match status" value="1"/>
</dbReference>
<keyword evidence="5 10" id="KW-0949">S-adenosyl-L-methionine</keyword>
<comment type="cofactor">
    <cofactor evidence="1">
        <name>[4Fe-4S] cluster</name>
        <dbReference type="ChEBI" id="CHEBI:49883"/>
    </cofactor>
</comment>
<evidence type="ECO:0000256" key="8">
    <source>
        <dbReference type="ARBA" id="ARBA00023014"/>
    </source>
</evidence>
<proteinExistence type="inferred from homology"/>
<evidence type="ECO:0000256" key="9">
    <source>
        <dbReference type="ARBA" id="ARBA00023186"/>
    </source>
</evidence>
<keyword evidence="7 10" id="KW-0408">Iron</keyword>
<sequence length="523" mass="57805">MAQDTLNTLDLSSMRPLPRAYMAHELSLYVHYPFCVHKCPYCDFASEAEGKDAARDHLYIELLLKEWRLKLPLWAQAGRKLVSLYIGGGTPSLCEPREWGRLLDEVGPYLAPDAEISLEANPGTVDESCLRELHAVGFNRISIGVQSFNDRALKRLGRIHNSEEATAACIAARKAGFTNFNIDLMHGLPQQDAAAAVADLRAALALDCTHLSWYELTLEEGTYFGAHPPVLPEENVLLDIEQQGWALLDQAGFEHYEVSGYNLEGKYRCRHNLNYWLYGDYLGLGAAAHQKLTFMSEEKTAAALHSYAAEKGKLSSVGSARWGELWHQPELLLDLVAESKQPEQGLYIITRSANPEDFAIYQQQCLQAVEPLLLTQSQTQPAQQEQECPESSMGTDDLGAGAVNAASAGNTASAGNAANAGKTVEVSETSVDTDEEIPAQVGALHQVATEAVPFEFMLNRLRLQREEISALEYLCHTGLLMDSLRPQLEELQREQLITLKPDLTFAVTQRGKLMLNDAICAFL</sequence>
<dbReference type="Pfam" id="PF04055">
    <property type="entry name" value="Radical_SAM"/>
    <property type="match status" value="1"/>
</dbReference>
<feature type="domain" description="Radical SAM core" evidence="11">
    <location>
        <begin position="20"/>
        <end position="254"/>
    </location>
</feature>
<dbReference type="InterPro" id="IPR058240">
    <property type="entry name" value="rSAM_sf"/>
</dbReference>